<organism evidence="1 3">
    <name type="scientific">Rotaria magnacalcarata</name>
    <dbReference type="NCBI Taxonomy" id="392030"/>
    <lineage>
        <taxon>Eukaryota</taxon>
        <taxon>Metazoa</taxon>
        <taxon>Spiralia</taxon>
        <taxon>Gnathifera</taxon>
        <taxon>Rotifera</taxon>
        <taxon>Eurotatoria</taxon>
        <taxon>Bdelloidea</taxon>
        <taxon>Philodinida</taxon>
        <taxon>Philodinidae</taxon>
        <taxon>Rotaria</taxon>
    </lineage>
</organism>
<comment type="caution">
    <text evidence="1">The sequence shown here is derived from an EMBL/GenBank/DDBJ whole genome shotgun (WGS) entry which is preliminary data.</text>
</comment>
<dbReference type="EMBL" id="CAJOBI010123045">
    <property type="protein sequence ID" value="CAF4687708.1"/>
    <property type="molecule type" value="Genomic_DNA"/>
</dbReference>
<reference evidence="1" key="1">
    <citation type="submission" date="2021-02" db="EMBL/GenBank/DDBJ databases">
        <authorList>
            <person name="Nowell W R."/>
        </authorList>
    </citation>
    <scope>NUCLEOTIDE SEQUENCE</scope>
</reference>
<dbReference type="AlphaFoldDB" id="A0A8S3A5P0"/>
<dbReference type="EMBL" id="CAJOBH010117704">
    <property type="protein sequence ID" value="CAF4694777.1"/>
    <property type="molecule type" value="Genomic_DNA"/>
</dbReference>
<evidence type="ECO:0000313" key="3">
    <source>
        <dbReference type="Proteomes" id="UP000676336"/>
    </source>
</evidence>
<protein>
    <submittedName>
        <fullName evidence="1">Uncharacterized protein</fullName>
    </submittedName>
</protein>
<name>A0A8S3A5P0_9BILA</name>
<proteinExistence type="predicted"/>
<evidence type="ECO:0000313" key="2">
    <source>
        <dbReference type="EMBL" id="CAF4694777.1"/>
    </source>
</evidence>
<dbReference type="Proteomes" id="UP000676336">
    <property type="component" value="Unassembled WGS sequence"/>
</dbReference>
<evidence type="ECO:0000313" key="1">
    <source>
        <dbReference type="EMBL" id="CAF4687708.1"/>
    </source>
</evidence>
<dbReference type="Proteomes" id="UP000681967">
    <property type="component" value="Unassembled WGS sequence"/>
</dbReference>
<gene>
    <name evidence="2" type="ORF">BYL167_LOCUS43863</name>
    <name evidence="1" type="ORF">SMN809_LOCUS42545</name>
</gene>
<accession>A0A8S3A5P0</accession>
<feature type="non-terminal residue" evidence="1">
    <location>
        <position position="60"/>
    </location>
</feature>
<sequence length="60" mass="7043">MKYVIFLELSEDQECKIDAQQLQILKTTANEEVDRQLGKANEVYQKVRQFNILDPLDCIL</sequence>